<dbReference type="Proteomes" id="UP000003244">
    <property type="component" value="Unassembled WGS sequence"/>
</dbReference>
<dbReference type="STRING" id="596315.HMPREF0634_1356"/>
<accession>E0E4H9</accession>
<keyword evidence="2" id="KW-0812">Transmembrane</keyword>
<keyword evidence="2" id="KW-0472">Membrane</keyword>
<name>E0E4H9_9FIRM</name>
<evidence type="ECO:0000256" key="2">
    <source>
        <dbReference type="SAM" id="Phobius"/>
    </source>
</evidence>
<reference evidence="3 4" key="1">
    <citation type="submission" date="2010-08" db="EMBL/GenBank/DDBJ databases">
        <authorList>
            <person name="Harkins D.M."/>
            <person name="Madupu R."/>
            <person name="Durkin A.S."/>
            <person name="Torralba M."/>
            <person name="Methe B."/>
            <person name="Sutton G.G."/>
            <person name="Nelson K.E."/>
        </authorList>
    </citation>
    <scope>NUCLEOTIDE SEQUENCE [LARGE SCALE GENOMIC DNA]</scope>
    <source>
        <strain evidence="3 4">DSM 17678</strain>
    </source>
</reference>
<comment type="caution">
    <text evidence="3">The sequence shown here is derived from an EMBL/GenBank/DDBJ whole genome shotgun (WGS) entry which is preliminary data.</text>
</comment>
<dbReference type="AlphaFoldDB" id="E0E4H9"/>
<sequence length="144" mass="16267">MRIDKNILYILAFFGLMVLINTTLVDPMKEKNRDLALQIESIKRSDSSDNQDMGGQFRRSGKGPDMARDLGLYEISKKGLSIESMEAIEGNGYRQYEISISGKGDSLLKFVQGLKSMDNKLVVESLNYDGQGQSKYVIKLHFFD</sequence>
<evidence type="ECO:0000256" key="1">
    <source>
        <dbReference type="SAM" id="MobiDB-lite"/>
    </source>
</evidence>
<gene>
    <name evidence="3" type="ORF">HMPREF0634_1356</name>
</gene>
<dbReference type="RefSeq" id="WP_007790498.1">
    <property type="nucleotide sequence ID" value="NZ_ADGQ01000066.1"/>
</dbReference>
<evidence type="ECO:0000313" key="3">
    <source>
        <dbReference type="EMBL" id="EFM64180.1"/>
    </source>
</evidence>
<keyword evidence="2" id="KW-1133">Transmembrane helix</keyword>
<dbReference type="OrthoDB" id="9844085at2"/>
<keyword evidence="4" id="KW-1185">Reference proteome</keyword>
<proteinExistence type="predicted"/>
<dbReference type="GeneID" id="84801192"/>
<dbReference type="EMBL" id="ADGQ01000066">
    <property type="protein sequence ID" value="EFM64180.1"/>
    <property type="molecule type" value="Genomic_DNA"/>
</dbReference>
<organism evidence="3 4">
    <name type="scientific">Peptostreptococcus stomatis DSM 17678</name>
    <dbReference type="NCBI Taxonomy" id="596315"/>
    <lineage>
        <taxon>Bacteria</taxon>
        <taxon>Bacillati</taxon>
        <taxon>Bacillota</taxon>
        <taxon>Clostridia</taxon>
        <taxon>Peptostreptococcales</taxon>
        <taxon>Peptostreptococcaceae</taxon>
        <taxon>Peptostreptococcus</taxon>
    </lineage>
</organism>
<feature type="region of interest" description="Disordered" evidence="1">
    <location>
        <begin position="45"/>
        <end position="65"/>
    </location>
</feature>
<evidence type="ECO:0000313" key="4">
    <source>
        <dbReference type="Proteomes" id="UP000003244"/>
    </source>
</evidence>
<feature type="transmembrane region" description="Helical" evidence="2">
    <location>
        <begin position="6"/>
        <end position="25"/>
    </location>
</feature>
<protein>
    <submittedName>
        <fullName evidence="3">Uncharacterized protein</fullName>
    </submittedName>
</protein>